<accession>A0A7S4K7F2</accession>
<dbReference type="EMBL" id="HBKN01013016">
    <property type="protein sequence ID" value="CAE2286294.1"/>
    <property type="molecule type" value="Transcribed_RNA"/>
</dbReference>
<keyword evidence="1" id="KW-0175">Coiled coil</keyword>
<organism evidence="4">
    <name type="scientific">Guillardia theta</name>
    <name type="common">Cryptophyte</name>
    <name type="synonym">Cryptomonas phi</name>
    <dbReference type="NCBI Taxonomy" id="55529"/>
    <lineage>
        <taxon>Eukaryota</taxon>
        <taxon>Cryptophyceae</taxon>
        <taxon>Pyrenomonadales</taxon>
        <taxon>Geminigeraceae</taxon>
        <taxon>Guillardia</taxon>
    </lineage>
</organism>
<gene>
    <name evidence="4" type="ORF">GTHE00462_LOCUS10154</name>
</gene>
<reference evidence="4" key="1">
    <citation type="submission" date="2021-01" db="EMBL/GenBank/DDBJ databases">
        <authorList>
            <person name="Corre E."/>
            <person name="Pelletier E."/>
            <person name="Niang G."/>
            <person name="Scheremetjew M."/>
            <person name="Finn R."/>
            <person name="Kale V."/>
            <person name="Holt S."/>
            <person name="Cochrane G."/>
            <person name="Meng A."/>
            <person name="Brown T."/>
            <person name="Cohen L."/>
        </authorList>
    </citation>
    <scope>NUCLEOTIDE SEQUENCE</scope>
    <source>
        <strain evidence="4">CCMP 2712</strain>
    </source>
</reference>
<feature type="region of interest" description="Disordered" evidence="2">
    <location>
        <begin position="507"/>
        <end position="552"/>
    </location>
</feature>
<keyword evidence="3" id="KW-0732">Signal</keyword>
<dbReference type="AlphaFoldDB" id="A0A7S4K7F2"/>
<feature type="coiled-coil region" evidence="1">
    <location>
        <begin position="208"/>
        <end position="307"/>
    </location>
</feature>
<evidence type="ECO:0000313" key="4">
    <source>
        <dbReference type="EMBL" id="CAE2286294.1"/>
    </source>
</evidence>
<protein>
    <submittedName>
        <fullName evidence="4">Uncharacterized protein</fullName>
    </submittedName>
</protein>
<evidence type="ECO:0000256" key="3">
    <source>
        <dbReference type="SAM" id="SignalP"/>
    </source>
</evidence>
<feature type="signal peptide" evidence="3">
    <location>
        <begin position="1"/>
        <end position="23"/>
    </location>
</feature>
<feature type="coiled-coil region" evidence="1">
    <location>
        <begin position="64"/>
        <end position="158"/>
    </location>
</feature>
<sequence length="552" mass="62713">MARISVPVLLLALLASALVPSEAASAIHPQSRNIPNVQGGFVDQNERVEWRSWRMHVTDDRTEVLRLRGLLSQAEKDLENLNEELMDARQAQDRANLALQDKDKKIEQLRDMLQTERNALALAKLKDMNEDEDKDRWIDELQREVASLRNKLVESQESAKIQEESIAKRKLDLESQFSDRVHEEAEKMAKELVEDLKASFETNHVISLASEREAKERQRLRAETSENKVMALENQIGDLRQVIEDMNNTIVAQERKLEAAAKRLEEDEESDWLRDGAFGGESPRRSKKDLERVIENLKQSLVKEQADSIRTTSKLREEIGKLRGRLSEMKIAGVNSEDSSFAHQKSESPSRQTDPAEGPTSFFQDYPLQRNAEIPGRFEWGMRGEERGKRQLESKEALCVDLALNPSKASDRLALMKQEEESYVEAMLGDMRRLRDEISCLVGESTCMRLGLRQLSSNRCCDYGGCKPSGFGYQPGFAPSYPTTYPHSYPLAEGYVDLRSTTIPLRQEAASADAQQSSQDKEPQRRPDKDVELKQAPSKEKRGTSFLSCFGL</sequence>
<feature type="chain" id="PRO_5030800836" evidence="3">
    <location>
        <begin position="24"/>
        <end position="552"/>
    </location>
</feature>
<name>A0A7S4K7F2_GUITH</name>
<feature type="region of interest" description="Disordered" evidence="2">
    <location>
        <begin position="333"/>
        <end position="366"/>
    </location>
</feature>
<feature type="compositionally biased region" description="Polar residues" evidence="2">
    <location>
        <begin position="336"/>
        <end position="353"/>
    </location>
</feature>
<evidence type="ECO:0000256" key="1">
    <source>
        <dbReference type="SAM" id="Coils"/>
    </source>
</evidence>
<feature type="compositionally biased region" description="Low complexity" evidence="2">
    <location>
        <begin position="509"/>
        <end position="518"/>
    </location>
</feature>
<feature type="compositionally biased region" description="Basic and acidic residues" evidence="2">
    <location>
        <begin position="519"/>
        <end position="543"/>
    </location>
</feature>
<proteinExistence type="predicted"/>
<evidence type="ECO:0000256" key="2">
    <source>
        <dbReference type="SAM" id="MobiDB-lite"/>
    </source>
</evidence>